<proteinExistence type="predicted"/>
<dbReference type="Proteomes" id="UP001396334">
    <property type="component" value="Unassembled WGS sequence"/>
</dbReference>
<protein>
    <submittedName>
        <fullName evidence="1">Uncharacterized protein</fullName>
    </submittedName>
</protein>
<dbReference type="EMBL" id="JBBPBN010000018">
    <property type="protein sequence ID" value="KAK9018889.1"/>
    <property type="molecule type" value="Genomic_DNA"/>
</dbReference>
<keyword evidence="2" id="KW-1185">Reference proteome</keyword>
<name>A0ABR2S1U7_9ROSI</name>
<evidence type="ECO:0000313" key="1">
    <source>
        <dbReference type="EMBL" id="KAK9018889.1"/>
    </source>
</evidence>
<gene>
    <name evidence="1" type="ORF">V6N11_033934</name>
</gene>
<evidence type="ECO:0000313" key="2">
    <source>
        <dbReference type="Proteomes" id="UP001396334"/>
    </source>
</evidence>
<comment type="caution">
    <text evidence="1">The sequence shown here is derived from an EMBL/GenBank/DDBJ whole genome shotgun (WGS) entry which is preliminary data.</text>
</comment>
<sequence>MSQLHKPFGMAETWDEYGQSYSNYKSQNGPAMSKTQLHGPPQKPFRMVVTWDDLTSTTGPKMDLQCSKLNFMAIPRNLIGWLKHGMSMAYRYAETNGYVEYENHGMANGYMEYPNNGMTHSQPHIHGKHFGHGNRFFNNQPYGPAKTMRFEYAKDETCE</sequence>
<accession>A0ABR2S1U7</accession>
<reference evidence="1 2" key="1">
    <citation type="journal article" date="2024" name="G3 (Bethesda)">
        <title>Genome assembly of Hibiscus sabdariffa L. provides insights into metabolisms of medicinal natural products.</title>
        <authorList>
            <person name="Kim T."/>
        </authorList>
    </citation>
    <scope>NUCLEOTIDE SEQUENCE [LARGE SCALE GENOMIC DNA]</scope>
    <source>
        <strain evidence="1">TK-2024</strain>
        <tissue evidence="1">Old leaves</tissue>
    </source>
</reference>
<organism evidence="1 2">
    <name type="scientific">Hibiscus sabdariffa</name>
    <name type="common">roselle</name>
    <dbReference type="NCBI Taxonomy" id="183260"/>
    <lineage>
        <taxon>Eukaryota</taxon>
        <taxon>Viridiplantae</taxon>
        <taxon>Streptophyta</taxon>
        <taxon>Embryophyta</taxon>
        <taxon>Tracheophyta</taxon>
        <taxon>Spermatophyta</taxon>
        <taxon>Magnoliopsida</taxon>
        <taxon>eudicotyledons</taxon>
        <taxon>Gunneridae</taxon>
        <taxon>Pentapetalae</taxon>
        <taxon>rosids</taxon>
        <taxon>malvids</taxon>
        <taxon>Malvales</taxon>
        <taxon>Malvaceae</taxon>
        <taxon>Malvoideae</taxon>
        <taxon>Hibiscus</taxon>
    </lineage>
</organism>